<feature type="domain" description="UreE urease accessory N-terminal" evidence="7">
    <location>
        <begin position="8"/>
        <end position="72"/>
    </location>
</feature>
<dbReference type="GO" id="GO:0065003">
    <property type="term" value="P:protein-containing complex assembly"/>
    <property type="evidence" value="ECO:0007669"/>
    <property type="project" value="InterPro"/>
</dbReference>
<evidence type="ECO:0000256" key="4">
    <source>
        <dbReference type="ARBA" id="ARBA00023186"/>
    </source>
</evidence>
<keyword evidence="3 5" id="KW-0533">Nickel</keyword>
<evidence type="ECO:0000256" key="6">
    <source>
        <dbReference type="SAM" id="MobiDB-lite"/>
    </source>
</evidence>
<dbReference type="Pfam" id="PF02814">
    <property type="entry name" value="UreE_N"/>
    <property type="match status" value="1"/>
</dbReference>
<dbReference type="NCBIfam" id="NF009751">
    <property type="entry name" value="PRK13261.1-1"/>
    <property type="match status" value="1"/>
</dbReference>
<dbReference type="Pfam" id="PF05194">
    <property type="entry name" value="UreE_C"/>
    <property type="match status" value="1"/>
</dbReference>
<keyword evidence="2 5" id="KW-0963">Cytoplasm</keyword>
<dbReference type="InterPro" id="IPR004029">
    <property type="entry name" value="UreE_N"/>
</dbReference>
<dbReference type="Proteomes" id="UP001333818">
    <property type="component" value="Unassembled WGS sequence"/>
</dbReference>
<comment type="function">
    <text evidence="5">Involved in urease metallocenter assembly. Binds nickel. Probably functions as a nickel donor during metallocenter assembly.</text>
</comment>
<dbReference type="AlphaFoldDB" id="A0AAW9Q2A2"/>
<dbReference type="InterPro" id="IPR012406">
    <property type="entry name" value="UreE"/>
</dbReference>
<dbReference type="GO" id="GO:0051082">
    <property type="term" value="F:unfolded protein binding"/>
    <property type="evidence" value="ECO:0007669"/>
    <property type="project" value="UniProtKB-UniRule"/>
</dbReference>
<evidence type="ECO:0000256" key="3">
    <source>
        <dbReference type="ARBA" id="ARBA00022596"/>
    </source>
</evidence>
<evidence type="ECO:0000256" key="5">
    <source>
        <dbReference type="HAMAP-Rule" id="MF_00822"/>
    </source>
</evidence>
<dbReference type="EMBL" id="JAZBJZ010000089">
    <property type="protein sequence ID" value="MEE3718713.1"/>
    <property type="molecule type" value="Genomic_DNA"/>
</dbReference>
<evidence type="ECO:0000313" key="9">
    <source>
        <dbReference type="Proteomes" id="UP001333818"/>
    </source>
</evidence>
<dbReference type="Gene3D" id="2.60.260.20">
    <property type="entry name" value="Urease metallochaperone UreE, N-terminal domain"/>
    <property type="match status" value="1"/>
</dbReference>
<dbReference type="GO" id="GO:0006457">
    <property type="term" value="P:protein folding"/>
    <property type="evidence" value="ECO:0007669"/>
    <property type="project" value="InterPro"/>
</dbReference>
<evidence type="ECO:0000256" key="2">
    <source>
        <dbReference type="ARBA" id="ARBA00022490"/>
    </source>
</evidence>
<dbReference type="GO" id="GO:0005737">
    <property type="term" value="C:cytoplasm"/>
    <property type="evidence" value="ECO:0007669"/>
    <property type="project" value="UniProtKB-SubCell"/>
</dbReference>
<comment type="similarity">
    <text evidence="5">Belongs to the UreE family.</text>
</comment>
<comment type="subcellular location">
    <subcellularLocation>
        <location evidence="1 5">Cytoplasm</location>
    </subcellularLocation>
</comment>
<dbReference type="GO" id="GO:0019627">
    <property type="term" value="P:urea metabolic process"/>
    <property type="evidence" value="ECO:0007669"/>
    <property type="project" value="InterPro"/>
</dbReference>
<accession>A0AAW9Q2A2</accession>
<dbReference type="SUPFAM" id="SSF69737">
    <property type="entry name" value="Urease metallochaperone UreE, C-terminal domain"/>
    <property type="match status" value="1"/>
</dbReference>
<dbReference type="RefSeq" id="WP_330485148.1">
    <property type="nucleotide sequence ID" value="NZ_JAZBJZ010000089.1"/>
</dbReference>
<sequence length="171" mass="18977">MLVLTQRLSTQNINSAEQGVLQTLTLALDAEERTRSRHRFVTVEGKEVNLQLPRGTVLLDGDLLKGENHESVLVKVIAKPEPVITATAHSALELLRAAYHLGNRHVPLEVTTEYLRLSPDSVLQNMLEQLGLHVKEEILPFQPESGAYGSSSHSSHSHSDRGHSHAHNHDR</sequence>
<dbReference type="InterPro" id="IPR007864">
    <property type="entry name" value="UreE_C_dom"/>
</dbReference>
<feature type="compositionally biased region" description="Basic and acidic residues" evidence="6">
    <location>
        <begin position="157"/>
        <end position="171"/>
    </location>
</feature>
<dbReference type="CDD" id="cd00571">
    <property type="entry name" value="UreE"/>
    <property type="match status" value="1"/>
</dbReference>
<reference evidence="8" key="1">
    <citation type="submission" date="2024-01" db="EMBL/GenBank/DDBJ databases">
        <title>Bank of Algae and Cyanobacteria of the Azores (BACA) strain genomes.</title>
        <authorList>
            <person name="Luz R."/>
            <person name="Cordeiro R."/>
            <person name="Fonseca A."/>
            <person name="Goncalves V."/>
        </authorList>
    </citation>
    <scope>NUCLEOTIDE SEQUENCE</scope>
    <source>
        <strain evidence="8">BACA0141</strain>
    </source>
</reference>
<dbReference type="SUPFAM" id="SSF69287">
    <property type="entry name" value="Urease metallochaperone UreE, N-terminal domain"/>
    <property type="match status" value="1"/>
</dbReference>
<evidence type="ECO:0000256" key="1">
    <source>
        <dbReference type="ARBA" id="ARBA00004496"/>
    </source>
</evidence>
<dbReference type="InterPro" id="IPR036118">
    <property type="entry name" value="UreE_N_sf"/>
</dbReference>
<evidence type="ECO:0000313" key="8">
    <source>
        <dbReference type="EMBL" id="MEE3718713.1"/>
    </source>
</evidence>
<dbReference type="GO" id="GO:0016151">
    <property type="term" value="F:nickel cation binding"/>
    <property type="evidence" value="ECO:0007669"/>
    <property type="project" value="UniProtKB-UniRule"/>
</dbReference>
<keyword evidence="4 5" id="KW-0143">Chaperone</keyword>
<evidence type="ECO:0000259" key="7">
    <source>
        <dbReference type="SMART" id="SM00988"/>
    </source>
</evidence>
<comment type="caution">
    <text evidence="8">The sequence shown here is derived from an EMBL/GenBank/DDBJ whole genome shotgun (WGS) entry which is preliminary data.</text>
</comment>
<feature type="compositionally biased region" description="Low complexity" evidence="6">
    <location>
        <begin position="145"/>
        <end position="154"/>
    </location>
</feature>
<keyword evidence="9" id="KW-1185">Reference proteome</keyword>
<dbReference type="HAMAP" id="MF_00822">
    <property type="entry name" value="UreE"/>
    <property type="match status" value="1"/>
</dbReference>
<dbReference type="SMART" id="SM00988">
    <property type="entry name" value="UreE_N"/>
    <property type="match status" value="1"/>
</dbReference>
<name>A0AAW9Q2A2_9CYAN</name>
<gene>
    <name evidence="5 8" type="primary">ureE</name>
    <name evidence="8" type="ORF">V2H45_18380</name>
</gene>
<feature type="region of interest" description="Disordered" evidence="6">
    <location>
        <begin position="143"/>
        <end position="171"/>
    </location>
</feature>
<dbReference type="Gene3D" id="3.30.70.790">
    <property type="entry name" value="UreE, C-terminal domain"/>
    <property type="match status" value="1"/>
</dbReference>
<organism evidence="8 9">
    <name type="scientific">Tumidithrix elongata BACA0141</name>
    <dbReference type="NCBI Taxonomy" id="2716417"/>
    <lineage>
        <taxon>Bacteria</taxon>
        <taxon>Bacillati</taxon>
        <taxon>Cyanobacteriota</taxon>
        <taxon>Cyanophyceae</taxon>
        <taxon>Pseudanabaenales</taxon>
        <taxon>Pseudanabaenaceae</taxon>
        <taxon>Tumidithrix</taxon>
        <taxon>Tumidithrix elongata</taxon>
    </lineage>
</organism>
<dbReference type="PIRSF" id="PIRSF036402">
    <property type="entry name" value="Ureas_acces_UreE"/>
    <property type="match status" value="1"/>
</dbReference>
<proteinExistence type="inferred from homology"/>
<protein>
    <recommendedName>
        <fullName evidence="5">Urease accessory protein UreE</fullName>
    </recommendedName>
</protein>